<dbReference type="InterPro" id="IPR030380">
    <property type="entry name" value="SAM_MeTfrase_DRM"/>
</dbReference>
<dbReference type="GO" id="GO:0032259">
    <property type="term" value="P:methylation"/>
    <property type="evidence" value="ECO:0007669"/>
    <property type="project" value="UniProtKB-KW"/>
</dbReference>
<dbReference type="STRING" id="79200.A0A175YI57"/>
<evidence type="ECO:0000313" key="9">
    <source>
        <dbReference type="EMBL" id="KZM83384.1"/>
    </source>
</evidence>
<keyword evidence="3" id="KW-0808">Transferase</keyword>
<dbReference type="InterPro" id="IPR029063">
    <property type="entry name" value="SAM-dependent_MTases_sf"/>
</dbReference>
<protein>
    <recommendedName>
        <fullName evidence="8">SAM-dependent MTase DRM-type domain-containing protein</fullName>
    </recommendedName>
</protein>
<accession>A0A175YI57</accession>
<dbReference type="Proteomes" id="UP000077755">
    <property type="component" value="Chromosome 9"/>
</dbReference>
<organism evidence="9">
    <name type="scientific">Daucus carota subsp. sativus</name>
    <name type="common">Carrot</name>
    <dbReference type="NCBI Taxonomy" id="79200"/>
    <lineage>
        <taxon>Eukaryota</taxon>
        <taxon>Viridiplantae</taxon>
        <taxon>Streptophyta</taxon>
        <taxon>Embryophyta</taxon>
        <taxon>Tracheophyta</taxon>
        <taxon>Spermatophyta</taxon>
        <taxon>Magnoliopsida</taxon>
        <taxon>eudicotyledons</taxon>
        <taxon>Gunneridae</taxon>
        <taxon>Pentapetalae</taxon>
        <taxon>asterids</taxon>
        <taxon>campanulids</taxon>
        <taxon>Apiales</taxon>
        <taxon>Apiaceae</taxon>
        <taxon>Apioideae</taxon>
        <taxon>Scandiceae</taxon>
        <taxon>Daucinae</taxon>
        <taxon>Daucus</taxon>
        <taxon>Daucus sect. Daucus</taxon>
    </lineage>
</organism>
<sequence>MNNGWPNDIDNIATILNNSGPAPPEHIRKDVLRRCKRYNYVWVGKNKVTCLEPHEIEYIMGYPDDHTSVLNTTDRYKCLANAFQVNTVAYHLSVLKNLFSDGIKVLSLFSGIGGAQVLK</sequence>
<keyword evidence="5" id="KW-0677">Repeat</keyword>
<dbReference type="EMBL" id="LNRQ01000009">
    <property type="protein sequence ID" value="KZM83384.1"/>
    <property type="molecule type" value="Genomic_DNA"/>
</dbReference>
<dbReference type="PANTHER" id="PTHR23068">
    <property type="entry name" value="DNA CYTOSINE-5- -METHYLTRANSFERASE 3-RELATED"/>
    <property type="match status" value="1"/>
</dbReference>
<evidence type="ECO:0000256" key="5">
    <source>
        <dbReference type="ARBA" id="ARBA00022737"/>
    </source>
</evidence>
<keyword evidence="6" id="KW-0238">DNA-binding</keyword>
<evidence type="ECO:0000256" key="3">
    <source>
        <dbReference type="ARBA" id="ARBA00022679"/>
    </source>
</evidence>
<feature type="domain" description="SAM-dependent MTase DRM-type" evidence="8">
    <location>
        <begin position="1"/>
        <end position="119"/>
    </location>
</feature>
<evidence type="ECO:0000256" key="6">
    <source>
        <dbReference type="ARBA" id="ARBA00023125"/>
    </source>
</evidence>
<dbReference type="GO" id="GO:0003677">
    <property type="term" value="F:DNA binding"/>
    <property type="evidence" value="ECO:0007669"/>
    <property type="project" value="UniProtKB-KW"/>
</dbReference>
<evidence type="ECO:0000313" key="11">
    <source>
        <dbReference type="Proteomes" id="UP000077755"/>
    </source>
</evidence>
<name>A0A175YI57_DAUCS</name>
<dbReference type="PROSITE" id="PS51680">
    <property type="entry name" value="SAM_MT_DRM"/>
    <property type="match status" value="1"/>
</dbReference>
<dbReference type="GO" id="GO:0005634">
    <property type="term" value="C:nucleus"/>
    <property type="evidence" value="ECO:0007669"/>
    <property type="project" value="UniProtKB-SubCell"/>
</dbReference>
<dbReference type="OMA" id="YPNEECC"/>
<keyword evidence="2" id="KW-0489">Methyltransferase</keyword>
<keyword evidence="7" id="KW-0539">Nucleus</keyword>
<evidence type="ECO:0000256" key="1">
    <source>
        <dbReference type="ARBA" id="ARBA00004123"/>
    </source>
</evidence>
<gene>
    <name evidence="9" type="ORF">DCAR_030953</name>
    <name evidence="10" type="ORF">DCAR_0935912</name>
</gene>
<evidence type="ECO:0000256" key="2">
    <source>
        <dbReference type="ARBA" id="ARBA00022603"/>
    </source>
</evidence>
<evidence type="ECO:0000256" key="4">
    <source>
        <dbReference type="ARBA" id="ARBA00022691"/>
    </source>
</evidence>
<reference evidence="9" key="1">
    <citation type="journal article" date="2016" name="Nat. Genet.">
        <title>A high-quality carrot genome assembly provides new insights into carotenoid accumulation and asterid genome evolution.</title>
        <authorList>
            <person name="Iorizzo M."/>
            <person name="Ellison S."/>
            <person name="Senalik D."/>
            <person name="Zeng P."/>
            <person name="Satapoomin P."/>
            <person name="Huang J."/>
            <person name="Bowman M."/>
            <person name="Iovene M."/>
            <person name="Sanseverino W."/>
            <person name="Cavagnaro P."/>
            <person name="Yildiz M."/>
            <person name="Macko-Podgorni A."/>
            <person name="Moranska E."/>
            <person name="Grzebelus E."/>
            <person name="Grzebelus D."/>
            <person name="Ashrafi H."/>
            <person name="Zheng Z."/>
            <person name="Cheng S."/>
            <person name="Spooner D."/>
            <person name="Van Deynze A."/>
            <person name="Simon P."/>
        </authorList>
    </citation>
    <scope>NUCLEOTIDE SEQUENCE [LARGE SCALE GENOMIC DNA]</scope>
    <source>
        <tissue evidence="9">Leaf</tissue>
    </source>
</reference>
<comment type="subcellular location">
    <subcellularLocation>
        <location evidence="1">Nucleus</location>
    </subcellularLocation>
</comment>
<evidence type="ECO:0000256" key="7">
    <source>
        <dbReference type="ARBA" id="ARBA00023242"/>
    </source>
</evidence>
<reference evidence="10" key="2">
    <citation type="submission" date="2022-03" db="EMBL/GenBank/DDBJ databases">
        <title>Draft title - Genomic analysis of global carrot germplasm unveils the trajectory of domestication and the origin of high carotenoid orange carrot.</title>
        <authorList>
            <person name="Iorizzo M."/>
            <person name="Ellison S."/>
            <person name="Senalik D."/>
            <person name="Macko-Podgorni A."/>
            <person name="Grzebelus D."/>
            <person name="Bostan H."/>
            <person name="Rolling W."/>
            <person name="Curaba J."/>
            <person name="Simon P."/>
        </authorList>
    </citation>
    <scope>NUCLEOTIDE SEQUENCE</scope>
    <source>
        <tissue evidence="10">Leaf</tissue>
    </source>
</reference>
<keyword evidence="11" id="KW-1185">Reference proteome</keyword>
<dbReference type="GO" id="GO:0003886">
    <property type="term" value="F:DNA (cytosine-5-)-methyltransferase activity"/>
    <property type="evidence" value="ECO:0007669"/>
    <property type="project" value="TreeGrafter"/>
</dbReference>
<proteinExistence type="predicted"/>
<dbReference type="InterPro" id="IPR050390">
    <property type="entry name" value="C5-Methyltransferase"/>
</dbReference>
<dbReference type="AlphaFoldDB" id="A0A175YI57"/>
<dbReference type="EMBL" id="CP093351">
    <property type="protein sequence ID" value="WOH16361.1"/>
    <property type="molecule type" value="Genomic_DNA"/>
</dbReference>
<dbReference type="PANTHER" id="PTHR23068:SF25">
    <property type="entry name" value="DNA (CYTOSINE-5)-METHYLTRANSFERASE DRM2"/>
    <property type="match status" value="1"/>
</dbReference>
<evidence type="ECO:0000259" key="8">
    <source>
        <dbReference type="PROSITE" id="PS51680"/>
    </source>
</evidence>
<dbReference type="Gramene" id="KZM83384">
    <property type="protein sequence ID" value="KZM83384"/>
    <property type="gene ID" value="DCAR_030953"/>
</dbReference>
<dbReference type="SUPFAM" id="SSF53335">
    <property type="entry name" value="S-adenosyl-L-methionine-dependent methyltransferases"/>
    <property type="match status" value="1"/>
</dbReference>
<keyword evidence="4" id="KW-0949">S-adenosyl-L-methionine</keyword>
<evidence type="ECO:0000313" key="10">
    <source>
        <dbReference type="EMBL" id="WOH16361.1"/>
    </source>
</evidence>